<gene>
    <name evidence="2" type="ORF">CH63R_14553</name>
</gene>
<dbReference type="RefSeq" id="XP_018150499.1">
    <property type="nucleotide sequence ID" value="XM_018309527.1"/>
</dbReference>
<comment type="caution">
    <text evidence="2">The sequence shown here is derived from an EMBL/GenBank/DDBJ whole genome shotgun (WGS) entry which is preliminary data.</text>
</comment>
<feature type="compositionally biased region" description="Low complexity" evidence="1">
    <location>
        <begin position="7"/>
        <end position="20"/>
    </location>
</feature>
<dbReference type="AlphaFoldDB" id="A0A1B7XQF6"/>
<accession>A0A1B7XQF6</accession>
<reference evidence="3" key="1">
    <citation type="journal article" date="2017" name="BMC Genomics">
        <title>Gapless genome assembly of Colletotrichum higginsianum reveals chromosome structure and association of transposable elements with secondary metabolite gene clusters.</title>
        <authorList>
            <person name="Dallery J.-F."/>
            <person name="Lapalu N."/>
            <person name="Zampounis A."/>
            <person name="Pigne S."/>
            <person name="Luyten I."/>
            <person name="Amselem J."/>
            <person name="Wittenberg A.H.J."/>
            <person name="Zhou S."/>
            <person name="de Queiroz M.V."/>
            <person name="Robin G.P."/>
            <person name="Auger A."/>
            <person name="Hainaut M."/>
            <person name="Henrissat B."/>
            <person name="Kim K.-T."/>
            <person name="Lee Y.-H."/>
            <person name="Lespinet O."/>
            <person name="Schwartz D.C."/>
            <person name="Thon M.R."/>
            <person name="O'Connell R.J."/>
        </authorList>
    </citation>
    <scope>NUCLEOTIDE SEQUENCE [LARGE SCALE GENOMIC DNA]</scope>
    <source>
        <strain evidence="3">IMI 349063</strain>
    </source>
</reference>
<evidence type="ECO:0000313" key="3">
    <source>
        <dbReference type="Proteomes" id="UP000092177"/>
    </source>
</evidence>
<name>A0A1B7XQF6_COLHI</name>
<dbReference type="KEGG" id="chig:CH63R_14553"/>
<dbReference type="OrthoDB" id="10585442at2759"/>
<dbReference type="VEuPathDB" id="FungiDB:CH63R_14553"/>
<evidence type="ECO:0000313" key="2">
    <source>
        <dbReference type="EMBL" id="OBR01981.1"/>
    </source>
</evidence>
<dbReference type="GeneID" id="28873634"/>
<feature type="region of interest" description="Disordered" evidence="1">
    <location>
        <begin position="1"/>
        <end position="41"/>
    </location>
</feature>
<proteinExistence type="predicted"/>
<dbReference type="EMBL" id="LTAN01000012">
    <property type="protein sequence ID" value="OBR01981.1"/>
    <property type="molecule type" value="Genomic_DNA"/>
</dbReference>
<sequence length="194" mass="20788">MGDKGRAAAAAGPGRAGAVGSRSDTGGFHPGAGDGDAVSRLTTSGFSELGSNARWSTLDPAVNERLMKAMQDTKSQWQGFPAQQQQEQEFRQAFNFHQSDRHRQEQNTAKAPQVGYPSLFPPSNPQGQQQTSATLLTRQGGGNQANSAASTPINARVKELLAAQREHLLAAVEIDHQLREIWLKQQASGNKDGV</sequence>
<dbReference type="Proteomes" id="UP000092177">
    <property type="component" value="Chromosome 12"/>
</dbReference>
<organism evidence="2 3">
    <name type="scientific">Colletotrichum higginsianum (strain IMI 349063)</name>
    <name type="common">Crucifer anthracnose fungus</name>
    <dbReference type="NCBI Taxonomy" id="759273"/>
    <lineage>
        <taxon>Eukaryota</taxon>
        <taxon>Fungi</taxon>
        <taxon>Dikarya</taxon>
        <taxon>Ascomycota</taxon>
        <taxon>Pezizomycotina</taxon>
        <taxon>Sordariomycetes</taxon>
        <taxon>Hypocreomycetidae</taxon>
        <taxon>Glomerellales</taxon>
        <taxon>Glomerellaceae</taxon>
        <taxon>Colletotrichum</taxon>
        <taxon>Colletotrichum destructivum species complex</taxon>
    </lineage>
</organism>
<protein>
    <submittedName>
        <fullName evidence="2">Uncharacterized protein</fullName>
    </submittedName>
</protein>
<evidence type="ECO:0000256" key="1">
    <source>
        <dbReference type="SAM" id="MobiDB-lite"/>
    </source>
</evidence>
<keyword evidence="3" id="KW-1185">Reference proteome</keyword>